<proteinExistence type="predicted"/>
<reference evidence="1 2" key="1">
    <citation type="submission" date="2016-02" db="EMBL/GenBank/DDBJ databases">
        <title>Genome sequence of Halalkalicoccus paucihalophilus DSM 24557.</title>
        <authorList>
            <person name="Poehlein A."/>
            <person name="Daniel R."/>
        </authorList>
    </citation>
    <scope>NUCLEOTIDE SEQUENCE [LARGE SCALE GENOMIC DNA]</scope>
    <source>
        <strain evidence="1 2">DSM 24557</strain>
    </source>
</reference>
<dbReference type="AlphaFoldDB" id="A0A151AA09"/>
<organism evidence="1 2">
    <name type="scientific">Halalkalicoccus paucihalophilus</name>
    <dbReference type="NCBI Taxonomy" id="1008153"/>
    <lineage>
        <taxon>Archaea</taxon>
        <taxon>Methanobacteriati</taxon>
        <taxon>Methanobacteriota</taxon>
        <taxon>Stenosarchaea group</taxon>
        <taxon>Halobacteria</taxon>
        <taxon>Halobacteriales</taxon>
        <taxon>Halococcaceae</taxon>
        <taxon>Halalkalicoccus</taxon>
    </lineage>
</organism>
<evidence type="ECO:0000313" key="2">
    <source>
        <dbReference type="Proteomes" id="UP000075321"/>
    </source>
</evidence>
<dbReference type="Proteomes" id="UP000075321">
    <property type="component" value="Unassembled WGS sequence"/>
</dbReference>
<protein>
    <submittedName>
        <fullName evidence="1">Tautomerase enzyme</fullName>
    </submittedName>
</protein>
<dbReference type="RefSeq" id="WP_066385256.1">
    <property type="nucleotide sequence ID" value="NZ_LTAZ01000015.1"/>
</dbReference>
<dbReference type="InterPro" id="IPR014347">
    <property type="entry name" value="Tautomerase/MIF_sf"/>
</dbReference>
<comment type="caution">
    <text evidence="1">The sequence shown here is derived from an EMBL/GenBank/DDBJ whole genome shotgun (WGS) entry which is preliminary data.</text>
</comment>
<dbReference type="Gene3D" id="3.30.429.10">
    <property type="entry name" value="Macrophage Migration Inhibitory Factor"/>
    <property type="match status" value="1"/>
</dbReference>
<keyword evidence="2" id="KW-1185">Reference proteome</keyword>
<sequence>MPHLQFETTIGLDRAAKHDFADAVTELYADHMATGTGHVAVTIHTLADGFFSLGRLEPDADAVMLNADIREGREFEQQRTFVRAAFETAHEQWAIPTANMYAVVTEHSGEQFHEYDRVLSSWEANEADTGAD</sequence>
<dbReference type="PATRIC" id="fig|1008153.3.peg.3891"/>
<accession>A0A151AA09</accession>
<dbReference type="OrthoDB" id="210530at2157"/>
<evidence type="ECO:0000313" key="1">
    <source>
        <dbReference type="EMBL" id="KYH24197.1"/>
    </source>
</evidence>
<dbReference type="SUPFAM" id="SSF55331">
    <property type="entry name" value="Tautomerase/MIF"/>
    <property type="match status" value="1"/>
</dbReference>
<dbReference type="EMBL" id="LTAZ01000015">
    <property type="protein sequence ID" value="KYH24197.1"/>
    <property type="molecule type" value="Genomic_DNA"/>
</dbReference>
<name>A0A151AA09_9EURY</name>
<gene>
    <name evidence="1" type="ORF">HAPAU_36680</name>
</gene>